<comment type="caution">
    <text evidence="2">The sequence shown here is derived from an EMBL/GenBank/DDBJ whole genome shotgun (WGS) entry which is preliminary data.</text>
</comment>
<evidence type="ECO:0000313" key="2">
    <source>
        <dbReference type="EMBL" id="EGD54147.1"/>
    </source>
</evidence>
<accession>F1YM98</accession>
<dbReference type="AlphaFoldDB" id="F1YM98"/>
<dbReference type="STRING" id="644548.SCNU_15534"/>
<keyword evidence="1" id="KW-1133">Transmembrane helix</keyword>
<gene>
    <name evidence="2" type="ORF">SCNU_15534</name>
</gene>
<keyword evidence="1" id="KW-0812">Transmembrane</keyword>
<dbReference type="Proteomes" id="UP000035065">
    <property type="component" value="Unassembled WGS sequence"/>
</dbReference>
<reference evidence="2 3" key="1">
    <citation type="journal article" date="2011" name="J. Bacteriol.">
        <title>Draft Genome Sequence of Gordonia neofelifaecis NRRL B-59395, a Cholesterol-Degrading Actinomycete.</title>
        <authorList>
            <person name="Ge F."/>
            <person name="Li W."/>
            <person name="Chen G."/>
            <person name="Liu Y."/>
            <person name="Zhang G."/>
            <person name="Yong B."/>
            <person name="Wang Q."/>
            <person name="Wang N."/>
            <person name="Huang Z."/>
            <person name="Li W."/>
            <person name="Wang J."/>
            <person name="Wu C."/>
            <person name="Xie Q."/>
            <person name="Liu G."/>
        </authorList>
    </citation>
    <scope>NUCLEOTIDE SEQUENCE [LARGE SCALE GENOMIC DNA]</scope>
    <source>
        <strain evidence="2 3">NRRL B-59395</strain>
    </source>
</reference>
<keyword evidence="1" id="KW-0472">Membrane</keyword>
<evidence type="ECO:0000256" key="1">
    <source>
        <dbReference type="SAM" id="Phobius"/>
    </source>
</evidence>
<protein>
    <submittedName>
        <fullName evidence="2">Uncharacterized protein</fullName>
    </submittedName>
</protein>
<proteinExistence type="predicted"/>
<name>F1YM98_9ACTN</name>
<keyword evidence="3" id="KW-1185">Reference proteome</keyword>
<sequence length="49" mass="5141">MQVPGQLRLITRGTADDHRGLDLHIGTQCLVTAASSVAIIAAIVLIAFL</sequence>
<feature type="transmembrane region" description="Helical" evidence="1">
    <location>
        <begin position="25"/>
        <end position="48"/>
    </location>
</feature>
<organism evidence="2 3">
    <name type="scientific">Gordonia neofelifaecis NRRL B-59395</name>
    <dbReference type="NCBI Taxonomy" id="644548"/>
    <lineage>
        <taxon>Bacteria</taxon>
        <taxon>Bacillati</taxon>
        <taxon>Actinomycetota</taxon>
        <taxon>Actinomycetes</taxon>
        <taxon>Mycobacteriales</taxon>
        <taxon>Gordoniaceae</taxon>
        <taxon>Gordonia</taxon>
    </lineage>
</organism>
<evidence type="ECO:0000313" key="3">
    <source>
        <dbReference type="Proteomes" id="UP000035065"/>
    </source>
</evidence>
<dbReference type="EMBL" id="AEUD01000014">
    <property type="protein sequence ID" value="EGD54147.1"/>
    <property type="molecule type" value="Genomic_DNA"/>
</dbReference>